<reference evidence="1" key="1">
    <citation type="submission" date="2018-05" db="EMBL/GenBank/DDBJ databases">
        <authorList>
            <person name="Lanie J.A."/>
            <person name="Ng W.-L."/>
            <person name="Kazmierczak K.M."/>
            <person name="Andrzejewski T.M."/>
            <person name="Davidsen T.M."/>
            <person name="Wayne K.J."/>
            <person name="Tettelin H."/>
            <person name="Glass J.I."/>
            <person name="Rusch D."/>
            <person name="Podicherti R."/>
            <person name="Tsui H.-C.T."/>
            <person name="Winkler M.E."/>
        </authorList>
    </citation>
    <scope>NUCLEOTIDE SEQUENCE</scope>
</reference>
<evidence type="ECO:0000313" key="1">
    <source>
        <dbReference type="EMBL" id="SVB30837.1"/>
    </source>
</evidence>
<gene>
    <name evidence="1" type="ORF">METZ01_LOCUS183691</name>
</gene>
<name>A0A382CZU2_9ZZZZ</name>
<dbReference type="EMBL" id="UINC01036605">
    <property type="protein sequence ID" value="SVB30837.1"/>
    <property type="molecule type" value="Genomic_DNA"/>
</dbReference>
<sequence>MALSLALLLLLLAPNVLNLLGNSLLPDPNCVLIDHLGCLVAGDTFDLFRGASSL</sequence>
<protein>
    <submittedName>
        <fullName evidence="1">Uncharacterized protein</fullName>
    </submittedName>
</protein>
<accession>A0A382CZU2</accession>
<proteinExistence type="predicted"/>
<organism evidence="1">
    <name type="scientific">marine metagenome</name>
    <dbReference type="NCBI Taxonomy" id="408172"/>
    <lineage>
        <taxon>unclassified sequences</taxon>
        <taxon>metagenomes</taxon>
        <taxon>ecological metagenomes</taxon>
    </lineage>
</organism>
<dbReference type="AlphaFoldDB" id="A0A382CZU2"/>